<dbReference type="PANTHER" id="PTHR43066:SF1">
    <property type="entry name" value="RHOMBOID PROTEIN 2"/>
    <property type="match status" value="1"/>
</dbReference>
<keyword evidence="7 9" id="KW-0472">Membrane</keyword>
<evidence type="ECO:0000256" key="3">
    <source>
        <dbReference type="ARBA" id="ARBA00022670"/>
    </source>
</evidence>
<evidence type="ECO:0000256" key="6">
    <source>
        <dbReference type="ARBA" id="ARBA00022989"/>
    </source>
</evidence>
<evidence type="ECO:0000256" key="5">
    <source>
        <dbReference type="ARBA" id="ARBA00022801"/>
    </source>
</evidence>
<feature type="transmembrane region" description="Helical" evidence="9">
    <location>
        <begin position="581"/>
        <end position="597"/>
    </location>
</feature>
<comment type="caution">
    <text evidence="11">The sequence shown here is derived from an EMBL/GenBank/DDBJ whole genome shotgun (WGS) entry which is preliminary data.</text>
</comment>
<feature type="transmembrane region" description="Helical" evidence="9">
    <location>
        <begin position="12"/>
        <end position="31"/>
    </location>
</feature>
<comment type="similarity">
    <text evidence="2">Belongs to the peptidase S54 family.</text>
</comment>
<evidence type="ECO:0000313" key="12">
    <source>
        <dbReference type="Proteomes" id="UP001224775"/>
    </source>
</evidence>
<dbReference type="AlphaFoldDB" id="A0AAD9DCA3"/>
<dbReference type="GO" id="GO:0016020">
    <property type="term" value="C:membrane"/>
    <property type="evidence" value="ECO:0007669"/>
    <property type="project" value="UniProtKB-SubCell"/>
</dbReference>
<feature type="transmembrane region" description="Helical" evidence="9">
    <location>
        <begin position="472"/>
        <end position="489"/>
    </location>
</feature>
<dbReference type="GO" id="GO:0004252">
    <property type="term" value="F:serine-type endopeptidase activity"/>
    <property type="evidence" value="ECO:0007669"/>
    <property type="project" value="InterPro"/>
</dbReference>
<accession>A0AAD9DCA3</accession>
<feature type="region of interest" description="Disordered" evidence="8">
    <location>
        <begin position="540"/>
        <end position="572"/>
    </location>
</feature>
<dbReference type="SUPFAM" id="SSF144091">
    <property type="entry name" value="Rhomboid-like"/>
    <property type="match status" value="1"/>
</dbReference>
<evidence type="ECO:0000256" key="4">
    <source>
        <dbReference type="ARBA" id="ARBA00022692"/>
    </source>
</evidence>
<evidence type="ECO:0000256" key="7">
    <source>
        <dbReference type="ARBA" id="ARBA00023136"/>
    </source>
</evidence>
<proteinExistence type="inferred from homology"/>
<dbReference type="PANTHER" id="PTHR43066">
    <property type="entry name" value="RHOMBOID-RELATED PROTEIN"/>
    <property type="match status" value="1"/>
</dbReference>
<comment type="subcellular location">
    <subcellularLocation>
        <location evidence="1">Membrane</location>
        <topology evidence="1">Multi-pass membrane protein</topology>
    </subcellularLocation>
</comment>
<dbReference type="GO" id="GO:0006508">
    <property type="term" value="P:proteolysis"/>
    <property type="evidence" value="ECO:0007669"/>
    <property type="project" value="UniProtKB-KW"/>
</dbReference>
<protein>
    <submittedName>
        <fullName evidence="11">Rhomboid family protein</fullName>
    </submittedName>
</protein>
<gene>
    <name evidence="11" type="ORF">QTG54_008570</name>
</gene>
<evidence type="ECO:0000259" key="10">
    <source>
        <dbReference type="Pfam" id="PF01694"/>
    </source>
</evidence>
<dbReference type="InterPro" id="IPR022764">
    <property type="entry name" value="Peptidase_S54_rhomboid_dom"/>
</dbReference>
<dbReference type="InterPro" id="IPR035952">
    <property type="entry name" value="Rhomboid-like_sf"/>
</dbReference>
<keyword evidence="6 9" id="KW-1133">Transmembrane helix</keyword>
<feature type="transmembrane region" description="Helical" evidence="9">
    <location>
        <begin position="648"/>
        <end position="670"/>
    </location>
</feature>
<keyword evidence="4 9" id="KW-0812">Transmembrane</keyword>
<name>A0AAD9DCA3_9STRA</name>
<evidence type="ECO:0000256" key="8">
    <source>
        <dbReference type="SAM" id="MobiDB-lite"/>
    </source>
</evidence>
<keyword evidence="3" id="KW-0645">Protease</keyword>
<evidence type="ECO:0000313" key="11">
    <source>
        <dbReference type="EMBL" id="KAK1740475.1"/>
    </source>
</evidence>
<feature type="transmembrane region" description="Helical" evidence="9">
    <location>
        <begin position="682"/>
        <end position="707"/>
    </location>
</feature>
<keyword evidence="12" id="KW-1185">Reference proteome</keyword>
<organism evidence="11 12">
    <name type="scientific">Skeletonema marinoi</name>
    <dbReference type="NCBI Taxonomy" id="267567"/>
    <lineage>
        <taxon>Eukaryota</taxon>
        <taxon>Sar</taxon>
        <taxon>Stramenopiles</taxon>
        <taxon>Ochrophyta</taxon>
        <taxon>Bacillariophyta</taxon>
        <taxon>Coscinodiscophyceae</taxon>
        <taxon>Thalassiosirophycidae</taxon>
        <taxon>Thalassiosirales</taxon>
        <taxon>Skeletonemataceae</taxon>
        <taxon>Skeletonema</taxon>
        <taxon>Skeletonema marinoi-dohrnii complex</taxon>
    </lineage>
</organism>
<feature type="transmembrane region" description="Helical" evidence="9">
    <location>
        <begin position="447"/>
        <end position="466"/>
    </location>
</feature>
<keyword evidence="5" id="KW-0378">Hydrolase</keyword>
<evidence type="ECO:0000256" key="1">
    <source>
        <dbReference type="ARBA" id="ARBA00004141"/>
    </source>
</evidence>
<evidence type="ECO:0000256" key="9">
    <source>
        <dbReference type="SAM" id="Phobius"/>
    </source>
</evidence>
<dbReference type="Gene3D" id="1.20.1540.10">
    <property type="entry name" value="Rhomboid-like"/>
    <property type="match status" value="1"/>
</dbReference>
<feature type="transmembrane region" description="Helical" evidence="9">
    <location>
        <begin position="603"/>
        <end position="627"/>
    </location>
</feature>
<dbReference type="Pfam" id="PF01694">
    <property type="entry name" value="Rhomboid"/>
    <property type="match status" value="1"/>
</dbReference>
<dbReference type="Proteomes" id="UP001224775">
    <property type="component" value="Unassembled WGS sequence"/>
</dbReference>
<evidence type="ECO:0000256" key="2">
    <source>
        <dbReference type="ARBA" id="ARBA00009045"/>
    </source>
</evidence>
<feature type="transmembrane region" description="Helical" evidence="9">
    <location>
        <begin position="260"/>
        <end position="282"/>
    </location>
</feature>
<sequence>MPSSWQVSLAQLAGLIVLLPFTVTYLHLYYYTNIQNEYCFVGPHTSLISGKNYNAERSESIIDSSAVVDNEIIVSKSPGGSMQVDVSQLFGIYTPQQNQKRSKSKKNDRRQFHQTYASAVSSSRWGWPSITQISDMVSSPTSQLSHKNGSKNLHQPIGGNSITFVETKESRKWCIESSSLGERAQWCSTEFTNELDKRTIYLYPPSGAYTKQQSPQSSASSSIPATIYITCPTPTLQKQPPPKKTRHNEQLFRENKNILFLIRHPATVLLLLFNMGLAFHYWNQRVNPSLVCKQYSKIVDGHEWWRGFTGATAHFEPLHIGFNMMSLHTLGKELEGEYGSINFFLYNVTLVVMTTIVMMGMVYGRIRWYQRQNNDSKILQLRETSSVGYSGVLFAWMVISTLERKQPTCPVPFFNDVCFSTYSFGQLKFNIAPVVSLFMAQFIMPRVSFMGHLAGIICGFGLHWGWPPIELGSANVLIGGVFLLGNLFWRRGVVPVVPLTPPDDNDHDDDNQLLSLLLESGQDGIDGILMSMPGSGDVENGNNAIDRDSATSTTDPFARSKAKKKEREMEEMRRKHKTVESIRNLIGLVTVLSFLFFDWMSSIVLSQCLLLAYFIFGTRSSFIVWACTQAKVENDMITPEKQRCGMIWRGYVMSCVLAIVVDGMSVAGWIQLQTFISSEKTTLLFGLVPSLVFMLLRIAINILGMVIASKILHDMGQVSYISGGIFVRVFSRVLTCSKAIGDGVFLSQRPLWTAFEGRGIRLGGGELLARISRSRSS</sequence>
<feature type="transmembrane region" description="Helical" evidence="9">
    <location>
        <begin position="343"/>
        <end position="363"/>
    </location>
</feature>
<feature type="domain" description="Peptidase S54 rhomboid" evidence="10">
    <location>
        <begin position="302"/>
        <end position="464"/>
    </location>
</feature>
<reference evidence="11" key="1">
    <citation type="submission" date="2023-06" db="EMBL/GenBank/DDBJ databases">
        <title>Survivors Of The Sea: Transcriptome response of Skeletonema marinoi to long-term dormancy.</title>
        <authorList>
            <person name="Pinder M.I.M."/>
            <person name="Kourtchenko O."/>
            <person name="Robertson E.K."/>
            <person name="Larsson T."/>
            <person name="Maumus F."/>
            <person name="Osuna-Cruz C.M."/>
            <person name="Vancaester E."/>
            <person name="Stenow R."/>
            <person name="Vandepoele K."/>
            <person name="Ploug H."/>
            <person name="Bruchert V."/>
            <person name="Godhe A."/>
            <person name="Topel M."/>
        </authorList>
    </citation>
    <scope>NUCLEOTIDE SEQUENCE</scope>
    <source>
        <strain evidence="11">R05AC</strain>
    </source>
</reference>
<dbReference type="EMBL" id="JATAAI010000015">
    <property type="protein sequence ID" value="KAK1740475.1"/>
    <property type="molecule type" value="Genomic_DNA"/>
</dbReference>